<dbReference type="EMBL" id="AVOT02104021">
    <property type="protein sequence ID" value="MBW0578970.1"/>
    <property type="molecule type" value="Genomic_DNA"/>
</dbReference>
<feature type="compositionally biased region" description="Low complexity" evidence="1">
    <location>
        <begin position="404"/>
        <end position="415"/>
    </location>
</feature>
<keyword evidence="3" id="KW-1185">Reference proteome</keyword>
<evidence type="ECO:0000256" key="1">
    <source>
        <dbReference type="SAM" id="MobiDB-lite"/>
    </source>
</evidence>
<reference evidence="2" key="1">
    <citation type="submission" date="2021-03" db="EMBL/GenBank/DDBJ databases">
        <title>Draft genome sequence of rust myrtle Austropuccinia psidii MF-1, a brazilian biotype.</title>
        <authorList>
            <person name="Quecine M.C."/>
            <person name="Pachon D.M.R."/>
            <person name="Bonatelli M.L."/>
            <person name="Correr F.H."/>
            <person name="Franceschini L.M."/>
            <person name="Leite T.F."/>
            <person name="Margarido G.R.A."/>
            <person name="Almeida C.A."/>
            <person name="Ferrarezi J.A."/>
            <person name="Labate C.A."/>
        </authorList>
    </citation>
    <scope>NUCLEOTIDE SEQUENCE</scope>
    <source>
        <strain evidence="2">MF-1</strain>
    </source>
</reference>
<sequence length="422" mass="48506">VGVEFSIQQEEDQQRARNNKKILQGRNHRITRLVTKNNLPSQASTESVHLQEFIYFLMGMPPSVDHFPPNPTNDEEEFHIHWVKNRAKHIKTHLETFEYGLRDRPISERKILVKQEITSISQQLQPPEFKPSRDVLNNKIKVSIVEKRACEKECQLVGLKRITFQWGTSFNNSTWNAAIADIISKHFFNWSQTQPSLNINNPNQLNLLIEHWVNGRGKEMKKLSKLGQAAEEVKFQKAKKSKNTRGRQNVTASRFKIAHQLFPQNNDFSAIYTDIKATSDVEDNSDLGKAPKRLVGVWRSEALTLCTRQLDLAMTLGAKTQLEKNRVQRMLHRDGEKLDYNSDLTNVPHCLPLDCYSTIYLNTISEVERNHLLVKEPIGLQNILLEIEAKTKRGRHIIQRPGRSSLSGIEAGSSSHNRMNPE</sequence>
<gene>
    <name evidence="2" type="ORF">O181_118685</name>
</gene>
<comment type="caution">
    <text evidence="2">The sequence shown here is derived from an EMBL/GenBank/DDBJ whole genome shotgun (WGS) entry which is preliminary data.</text>
</comment>
<name>A0A9Q3KCP5_9BASI</name>
<proteinExistence type="predicted"/>
<dbReference type="Proteomes" id="UP000765509">
    <property type="component" value="Unassembled WGS sequence"/>
</dbReference>
<organism evidence="2 3">
    <name type="scientific">Austropuccinia psidii MF-1</name>
    <dbReference type="NCBI Taxonomy" id="1389203"/>
    <lineage>
        <taxon>Eukaryota</taxon>
        <taxon>Fungi</taxon>
        <taxon>Dikarya</taxon>
        <taxon>Basidiomycota</taxon>
        <taxon>Pucciniomycotina</taxon>
        <taxon>Pucciniomycetes</taxon>
        <taxon>Pucciniales</taxon>
        <taxon>Sphaerophragmiaceae</taxon>
        <taxon>Austropuccinia</taxon>
    </lineage>
</organism>
<feature type="non-terminal residue" evidence="2">
    <location>
        <position position="1"/>
    </location>
</feature>
<accession>A0A9Q3KCP5</accession>
<evidence type="ECO:0000313" key="3">
    <source>
        <dbReference type="Proteomes" id="UP000765509"/>
    </source>
</evidence>
<dbReference type="OrthoDB" id="2509616at2759"/>
<feature type="region of interest" description="Disordered" evidence="1">
    <location>
        <begin position="398"/>
        <end position="422"/>
    </location>
</feature>
<evidence type="ECO:0000313" key="2">
    <source>
        <dbReference type="EMBL" id="MBW0578970.1"/>
    </source>
</evidence>
<dbReference type="AlphaFoldDB" id="A0A9Q3KCP5"/>
<protein>
    <submittedName>
        <fullName evidence="2">Uncharacterized protein</fullName>
    </submittedName>
</protein>